<evidence type="ECO:0000313" key="3">
    <source>
        <dbReference type="Proteomes" id="UP000466160"/>
    </source>
</evidence>
<reference evidence="3" key="1">
    <citation type="submission" date="2019-12" db="EMBL/GenBank/DDBJ databases">
        <authorList>
            <person name="Olsen N.S."/>
            <person name="Junco L.M.F."/>
            <person name="Kot W."/>
            <person name="Hansen L.H."/>
        </authorList>
    </citation>
    <scope>NUCLEOTIDE SEQUENCE [LARGE SCALE GENOMIC DNA]</scope>
</reference>
<dbReference type="Gene3D" id="6.20.350.10">
    <property type="match status" value="1"/>
</dbReference>
<evidence type="ECO:0000313" key="2">
    <source>
        <dbReference type="EMBL" id="QHZ59590.1"/>
    </source>
</evidence>
<dbReference type="Proteomes" id="UP000466160">
    <property type="component" value="Segment"/>
</dbReference>
<proteinExistence type="predicted"/>
<protein>
    <submittedName>
        <fullName evidence="2">Putative RyR domain-containing protein</fullName>
    </submittedName>
</protein>
<dbReference type="EMBL" id="MN850581">
    <property type="protein sequence ID" value="QHZ59590.1"/>
    <property type="molecule type" value="Genomic_DNA"/>
</dbReference>
<dbReference type="Pfam" id="PF02026">
    <property type="entry name" value="RyR"/>
    <property type="match status" value="1"/>
</dbReference>
<accession>A0A6C0R096</accession>
<dbReference type="InterPro" id="IPR003032">
    <property type="entry name" value="Ryanodine_rcpt"/>
</dbReference>
<organism evidence="2 3">
    <name type="scientific">Escherichia phage sortkaff</name>
    <dbReference type="NCBI Taxonomy" id="2696445"/>
    <lineage>
        <taxon>Viruses</taxon>
        <taxon>Duplodnaviria</taxon>
        <taxon>Heunggongvirae</taxon>
        <taxon>Uroviricota</taxon>
        <taxon>Caudoviricetes</taxon>
        <taxon>Sortsnevirus</taxon>
        <taxon>Sortsnevirus IME279</taxon>
    </lineage>
</organism>
<evidence type="ECO:0000259" key="1">
    <source>
        <dbReference type="Pfam" id="PF02026"/>
    </source>
</evidence>
<feature type="domain" description="Ryanodine receptor Ryr" evidence="1">
    <location>
        <begin position="53"/>
        <end position="98"/>
    </location>
</feature>
<sequence>MDIIARTFHEANRAYCQALGDDSQKSWDEAPEWQRESARNGVLFHLNGDHGPEASHESWLAEKRAQGWKYGPVKDAEAKEHPCFVPYSELPPEQKAKDYIFRAIVHALGKA</sequence>
<gene>
    <name evidence="2" type="ORF">sortkaff_42</name>
</gene>
<name>A0A6C0R096_9CAUD</name>